<dbReference type="Proteomes" id="UP000366872">
    <property type="component" value="Unassembled WGS sequence"/>
</dbReference>
<keyword evidence="1" id="KW-0732">Signal</keyword>
<dbReference type="SUPFAM" id="SSF56935">
    <property type="entry name" value="Porins"/>
    <property type="match status" value="1"/>
</dbReference>
<reference evidence="2 3" key="1">
    <citation type="submission" date="2019-04" db="EMBL/GenBank/DDBJ databases">
        <authorList>
            <person name="Van Vliet M D."/>
        </authorList>
    </citation>
    <scope>NUCLEOTIDE SEQUENCE [LARGE SCALE GENOMIC DNA]</scope>
    <source>
        <strain evidence="2 3">F1</strain>
    </source>
</reference>
<organism evidence="2 3">
    <name type="scientific">Pontiella desulfatans</name>
    <dbReference type="NCBI Taxonomy" id="2750659"/>
    <lineage>
        <taxon>Bacteria</taxon>
        <taxon>Pseudomonadati</taxon>
        <taxon>Kiritimatiellota</taxon>
        <taxon>Kiritimatiellia</taxon>
        <taxon>Kiritimatiellales</taxon>
        <taxon>Pontiellaceae</taxon>
        <taxon>Pontiella</taxon>
    </lineage>
</organism>
<accession>A0A6C2TXW1</accession>
<feature type="signal peptide" evidence="1">
    <location>
        <begin position="1"/>
        <end position="20"/>
    </location>
</feature>
<keyword evidence="3" id="KW-1185">Reference proteome</keyword>
<proteinExistence type="predicted"/>
<sequence>MRKILLHLIPLLITATTGVAQDTIKLKNGDILSGKILKQDSYTVYFKSDSFGSVSLYTRDIAKITVSTEELGEIEVPAEALAPVVEEKPLPAVEAHKPDLAKHPPKENKQWSGQAGLSFAMRESNSLQQKNDGTLQETEESFETYRINGNIAWTGGQNQLRWDLNYRYSKSDLRKYDDLFNVKQNYNYTFKQKTYYTEAKTLFQRDYRRGIEEEFLQTAELGINWFKNSSKFELSTSVGGGYHEYNRVKRDWQQNVLAEYDEAMPKFVLDQNLKWQLVNSLTFIEKYTHLGDLENYHFLFTAGLENKLIQELFLRVEYRLERDTEIAYDGKGYYDRALLTSILYKF</sequence>
<evidence type="ECO:0000313" key="3">
    <source>
        <dbReference type="Proteomes" id="UP000366872"/>
    </source>
</evidence>
<evidence type="ECO:0008006" key="4">
    <source>
        <dbReference type="Google" id="ProtNLM"/>
    </source>
</evidence>
<dbReference type="RefSeq" id="WP_136078098.1">
    <property type="nucleotide sequence ID" value="NZ_CAAHFG010000001.1"/>
</dbReference>
<evidence type="ECO:0000256" key="1">
    <source>
        <dbReference type="SAM" id="SignalP"/>
    </source>
</evidence>
<protein>
    <recommendedName>
        <fullName evidence="4">DUF481 domain-containing protein</fullName>
    </recommendedName>
</protein>
<evidence type="ECO:0000313" key="2">
    <source>
        <dbReference type="EMBL" id="VGO12433.1"/>
    </source>
</evidence>
<feature type="chain" id="PRO_5025448265" description="DUF481 domain-containing protein" evidence="1">
    <location>
        <begin position="21"/>
        <end position="346"/>
    </location>
</feature>
<gene>
    <name evidence="2" type="ORF">PDESU_00985</name>
</gene>
<dbReference type="InterPro" id="IPR007433">
    <property type="entry name" value="DUF481"/>
</dbReference>
<dbReference type="EMBL" id="CAAHFG010000001">
    <property type="protein sequence ID" value="VGO12433.1"/>
    <property type="molecule type" value="Genomic_DNA"/>
</dbReference>
<name>A0A6C2TXW1_PONDE</name>
<dbReference type="Pfam" id="PF04338">
    <property type="entry name" value="DUF481"/>
    <property type="match status" value="1"/>
</dbReference>
<dbReference type="AlphaFoldDB" id="A0A6C2TXW1"/>